<proteinExistence type="predicted"/>
<dbReference type="Proteomes" id="UP000027361">
    <property type="component" value="Unassembled WGS sequence"/>
</dbReference>
<sequence length="266" mass="29078">MTTRALNLRSHPGQASLPGGKADHTDGCVERTALRESEEEIGLAQSKLGTTLFWVHTGTPFISKTCLLVHPVIFLLIDPEETLPSLVPCPTEVSAMWSFPLELFLSSCIPAEYSNIPLSDPTTVDTHRAPQEVFRTYSDVPWINSEPYRLHRFRTHRQLIKGLSADILIAAAMRTYGRAAAYTLYAPGQPPWQAWVDYIVAGDRSTRVTRWGDGESGDMLTSAHAYATAVGVDDAVPQQAVTANDTAAPRSEDLVNGTEIAIVESS</sequence>
<evidence type="ECO:0000256" key="1">
    <source>
        <dbReference type="SAM" id="MobiDB-lite"/>
    </source>
</evidence>
<comment type="caution">
    <text evidence="3">The sequence shown here is derived from an EMBL/GenBank/DDBJ whole genome shotgun (WGS) entry which is preliminary data.</text>
</comment>
<dbReference type="GO" id="GO:0010945">
    <property type="term" value="F:coenzyme A diphosphatase activity"/>
    <property type="evidence" value="ECO:0007669"/>
    <property type="project" value="InterPro"/>
</dbReference>
<dbReference type="GO" id="GO:0015938">
    <property type="term" value="P:coenzyme A catabolic process"/>
    <property type="evidence" value="ECO:0007669"/>
    <property type="project" value="TreeGrafter"/>
</dbReference>
<protein>
    <recommendedName>
        <fullName evidence="2">Nudix hydrolase domain-containing protein</fullName>
    </recommendedName>
</protein>
<dbReference type="OMA" id="EQRWGDG"/>
<dbReference type="PANTHER" id="PTHR12992:SF45">
    <property type="entry name" value="NUDIX HYDROLASE DOMAIN-CONTAINING PROTEIN"/>
    <property type="match status" value="1"/>
</dbReference>
<evidence type="ECO:0000313" key="3">
    <source>
        <dbReference type="EMBL" id="KDN52384.1"/>
    </source>
</evidence>
<dbReference type="OrthoDB" id="10260614at2759"/>
<name>A0A066WN35_TILAU</name>
<keyword evidence="4" id="KW-1185">Reference proteome</keyword>
<dbReference type="Pfam" id="PF00293">
    <property type="entry name" value="NUDIX"/>
    <property type="match status" value="1"/>
</dbReference>
<dbReference type="InParanoid" id="A0A066WN35"/>
<dbReference type="PANTHER" id="PTHR12992">
    <property type="entry name" value="NUDIX HYDROLASE"/>
    <property type="match status" value="1"/>
</dbReference>
<dbReference type="InterPro" id="IPR000086">
    <property type="entry name" value="NUDIX_hydrolase_dom"/>
</dbReference>
<organism evidence="3 4">
    <name type="scientific">Tilletiaria anomala (strain ATCC 24038 / CBS 436.72 / UBC 951)</name>
    <dbReference type="NCBI Taxonomy" id="1037660"/>
    <lineage>
        <taxon>Eukaryota</taxon>
        <taxon>Fungi</taxon>
        <taxon>Dikarya</taxon>
        <taxon>Basidiomycota</taxon>
        <taxon>Ustilaginomycotina</taxon>
        <taxon>Exobasidiomycetes</taxon>
        <taxon>Georgefischeriales</taxon>
        <taxon>Tilletiariaceae</taxon>
        <taxon>Tilletiaria</taxon>
    </lineage>
</organism>
<evidence type="ECO:0000259" key="2">
    <source>
        <dbReference type="Pfam" id="PF00293"/>
    </source>
</evidence>
<dbReference type="SUPFAM" id="SSF55811">
    <property type="entry name" value="Nudix"/>
    <property type="match status" value="1"/>
</dbReference>
<dbReference type="GeneID" id="25263127"/>
<dbReference type="InterPro" id="IPR045121">
    <property type="entry name" value="CoAse"/>
</dbReference>
<accession>A0A066WN35</accession>
<dbReference type="Gene3D" id="3.90.79.10">
    <property type="entry name" value="Nucleoside Triphosphate Pyrophosphohydrolase"/>
    <property type="match status" value="1"/>
</dbReference>
<feature type="domain" description="Nudix hydrolase" evidence="2">
    <location>
        <begin position="4"/>
        <end position="102"/>
    </location>
</feature>
<dbReference type="EMBL" id="JMSN01000011">
    <property type="protein sequence ID" value="KDN52384.1"/>
    <property type="molecule type" value="Genomic_DNA"/>
</dbReference>
<dbReference type="HOGENOM" id="CLU_040940_2_2_1"/>
<dbReference type="CDD" id="cd03426">
    <property type="entry name" value="NUDIX_CoAse_Nudt7"/>
    <property type="match status" value="1"/>
</dbReference>
<gene>
    <name evidence="3" type="ORF">K437DRAFT_243884</name>
</gene>
<feature type="region of interest" description="Disordered" evidence="1">
    <location>
        <begin position="1"/>
        <end position="24"/>
    </location>
</feature>
<dbReference type="STRING" id="1037660.A0A066WN35"/>
<dbReference type="InterPro" id="IPR015797">
    <property type="entry name" value="NUDIX_hydrolase-like_dom_sf"/>
</dbReference>
<dbReference type="RefSeq" id="XP_013245227.1">
    <property type="nucleotide sequence ID" value="XM_013389773.1"/>
</dbReference>
<evidence type="ECO:0000313" key="4">
    <source>
        <dbReference type="Proteomes" id="UP000027361"/>
    </source>
</evidence>
<dbReference type="AlphaFoldDB" id="A0A066WN35"/>
<reference evidence="3 4" key="1">
    <citation type="submission" date="2014-05" db="EMBL/GenBank/DDBJ databases">
        <title>Draft genome sequence of a rare smut relative, Tilletiaria anomala UBC 951.</title>
        <authorList>
            <consortium name="DOE Joint Genome Institute"/>
            <person name="Toome M."/>
            <person name="Kuo A."/>
            <person name="Henrissat B."/>
            <person name="Lipzen A."/>
            <person name="Tritt A."/>
            <person name="Yoshinaga Y."/>
            <person name="Zane M."/>
            <person name="Barry K."/>
            <person name="Grigoriev I.V."/>
            <person name="Spatafora J.W."/>
            <person name="Aimea M.C."/>
        </authorList>
    </citation>
    <scope>NUCLEOTIDE SEQUENCE [LARGE SCALE GENOMIC DNA]</scope>
    <source>
        <strain evidence="3 4">UBC 951</strain>
    </source>
</reference>